<dbReference type="Pfam" id="PF00589">
    <property type="entry name" value="Phage_integrase"/>
    <property type="match status" value="1"/>
</dbReference>
<dbReference type="InterPro" id="IPR010998">
    <property type="entry name" value="Integrase_recombinase_N"/>
</dbReference>
<accession>A0ABZ3CQR0</accession>
<dbReference type="EMBL" id="CP151919">
    <property type="protein sequence ID" value="XAD53495.1"/>
    <property type="molecule type" value="Genomic_DNA"/>
</dbReference>
<dbReference type="InterPro" id="IPR016177">
    <property type="entry name" value="DNA-bd_dom_sf"/>
</dbReference>
<feature type="domain" description="Tyr recombinase" evidence="5">
    <location>
        <begin position="173"/>
        <end position="365"/>
    </location>
</feature>
<evidence type="ECO:0000256" key="4">
    <source>
        <dbReference type="ARBA" id="ARBA00023172"/>
    </source>
</evidence>
<dbReference type="InterPro" id="IPR011010">
    <property type="entry name" value="DNA_brk_join_enz"/>
</dbReference>
<dbReference type="Gene3D" id="3.30.160.60">
    <property type="entry name" value="Classic Zinc Finger"/>
    <property type="match status" value="1"/>
</dbReference>
<dbReference type="PROSITE" id="PS51898">
    <property type="entry name" value="TYR_RECOMBINASE"/>
    <property type="match status" value="1"/>
</dbReference>
<sequence>MASRPRSRQKRGLEPNLYESRGYFSYRNPVTGKWHSMGKDKAKAQAAARVLNARLMPGTDLVARVMGTEGVTLRHAAALFLEERVDKHPKLSASTKQNKHYRTGRLVKDRGDARLDQVDTRWCAQYLDENFSGDPYVQYRSVLSQIFAFAQTKGWMKENPVAPTRKSDEGYTKKRKRLTVEQYRAIYAMAPPWFQIAMEMALVCLFGRAEVAAARYDHIYDGALHYIRQKTRERSKTAYVAIEMTPAIHDLIQRSRQLPPLSPFVIHRTPERTSAAAKRDEHWSSVKPDMISRKFAELRDQIESIARLPDGEKPTFHEIRSLGSRLLELKGVAVGDIQVLMGHADEEMTQHYLDGHGIRWQAAKGNSFDMASLLS</sequence>
<evidence type="ECO:0000256" key="2">
    <source>
        <dbReference type="ARBA" id="ARBA00022908"/>
    </source>
</evidence>
<proteinExistence type="inferred from homology"/>
<dbReference type="Proteomes" id="UP001453229">
    <property type="component" value="Chromosome"/>
</dbReference>
<evidence type="ECO:0000256" key="3">
    <source>
        <dbReference type="ARBA" id="ARBA00023125"/>
    </source>
</evidence>
<reference evidence="6 7" key="1">
    <citation type="submission" date="2024-04" db="EMBL/GenBank/DDBJ databases">
        <title>Salinicola lusitanus LLJ914,a marine bacterium isolated from the Okinawa Trough.</title>
        <authorList>
            <person name="Li J."/>
        </authorList>
    </citation>
    <scope>NUCLEOTIDE SEQUENCE [LARGE SCALE GENOMIC DNA]</scope>
    <source>
        <strain evidence="6 7">LLJ914</strain>
    </source>
</reference>
<organism evidence="6 7">
    <name type="scientific">Salinicola lusitanus</name>
    <dbReference type="NCBI Taxonomy" id="1949085"/>
    <lineage>
        <taxon>Bacteria</taxon>
        <taxon>Pseudomonadati</taxon>
        <taxon>Pseudomonadota</taxon>
        <taxon>Gammaproteobacteria</taxon>
        <taxon>Oceanospirillales</taxon>
        <taxon>Halomonadaceae</taxon>
        <taxon>Salinicola</taxon>
    </lineage>
</organism>
<dbReference type="InterPro" id="IPR013762">
    <property type="entry name" value="Integrase-like_cat_sf"/>
</dbReference>
<gene>
    <name evidence="6" type="ORF">AAGT95_16850</name>
</gene>
<evidence type="ECO:0000313" key="7">
    <source>
        <dbReference type="Proteomes" id="UP001453229"/>
    </source>
</evidence>
<name>A0ABZ3CQR0_9GAMM</name>
<dbReference type="Gene3D" id="1.10.443.10">
    <property type="entry name" value="Intergrase catalytic core"/>
    <property type="match status" value="1"/>
</dbReference>
<evidence type="ECO:0000256" key="1">
    <source>
        <dbReference type="ARBA" id="ARBA00008857"/>
    </source>
</evidence>
<evidence type="ECO:0000313" key="6">
    <source>
        <dbReference type="EMBL" id="XAD53495.1"/>
    </source>
</evidence>
<keyword evidence="7" id="KW-1185">Reference proteome</keyword>
<evidence type="ECO:0000259" key="5">
    <source>
        <dbReference type="PROSITE" id="PS51898"/>
    </source>
</evidence>
<dbReference type="SUPFAM" id="SSF54171">
    <property type="entry name" value="DNA-binding domain"/>
    <property type="match status" value="1"/>
</dbReference>
<dbReference type="Gene3D" id="1.10.150.130">
    <property type="match status" value="1"/>
</dbReference>
<keyword evidence="4" id="KW-0233">DNA recombination</keyword>
<dbReference type="InterPro" id="IPR002104">
    <property type="entry name" value="Integrase_catalytic"/>
</dbReference>
<dbReference type="RefSeq" id="WP_342594555.1">
    <property type="nucleotide sequence ID" value="NZ_CP151919.1"/>
</dbReference>
<keyword evidence="3 6" id="KW-0238">DNA-binding</keyword>
<dbReference type="GO" id="GO:0003677">
    <property type="term" value="F:DNA binding"/>
    <property type="evidence" value="ECO:0007669"/>
    <property type="project" value="UniProtKB-KW"/>
</dbReference>
<comment type="similarity">
    <text evidence="1">Belongs to the 'phage' integrase family.</text>
</comment>
<dbReference type="InterPro" id="IPR015094">
    <property type="entry name" value="Integrase_lambda-typ_DNA-bd_N"/>
</dbReference>
<protein>
    <submittedName>
        <fullName evidence="6">Phage integrase Arm DNA-binding domain-containing protein</fullName>
    </submittedName>
</protein>
<keyword evidence="2" id="KW-0229">DNA integration</keyword>
<dbReference type="SUPFAM" id="SSF56349">
    <property type="entry name" value="DNA breaking-rejoining enzymes"/>
    <property type="match status" value="1"/>
</dbReference>
<dbReference type="Pfam" id="PF09003">
    <property type="entry name" value="Arm-DNA-bind_1"/>
    <property type="match status" value="1"/>
</dbReference>